<evidence type="ECO:0008006" key="3">
    <source>
        <dbReference type="Google" id="ProtNLM"/>
    </source>
</evidence>
<gene>
    <name evidence="1" type="ORF">J057_01569</name>
</gene>
<keyword evidence="2" id="KW-1185">Reference proteome</keyword>
<dbReference type="Proteomes" id="UP000013165">
    <property type="component" value="Unassembled WGS sequence"/>
</dbReference>
<dbReference type="Pfam" id="PF10719">
    <property type="entry name" value="ComFB"/>
    <property type="match status" value="1"/>
</dbReference>
<comment type="caution">
    <text evidence="1">The sequence shown here is derived from an EMBL/GenBank/DDBJ whole genome shotgun (WGS) entry which is preliminary data.</text>
</comment>
<dbReference type="eggNOG" id="ENOG5032ZD1">
    <property type="taxonomic scope" value="Bacteria"/>
</dbReference>
<dbReference type="OrthoDB" id="5895647at2"/>
<protein>
    <recommendedName>
        <fullName evidence="3">Competence protein ComFB</fullName>
    </recommendedName>
</protein>
<evidence type="ECO:0000313" key="1">
    <source>
        <dbReference type="EMBL" id="ENO17087.1"/>
    </source>
</evidence>
<proteinExistence type="predicted"/>
<sequence>MSLLDTIDNFYERLVAEAVEATRQPGDEDDFLIDVMCVALNRLPPRYYRHTIDMKFYLADPEMEEMKEKVRRRVIDAREFVRNHKRE</sequence>
<accession>N6X0X5</accession>
<dbReference type="AlphaFoldDB" id="N6X0X5"/>
<dbReference type="RefSeq" id="WP_004582860.1">
    <property type="nucleotide sequence ID" value="NZ_AP028878.1"/>
</dbReference>
<reference evidence="1 2" key="1">
    <citation type="journal article" date="2013" name="Genome Announc.">
        <title>Genome Sequence of the Polycyclic Aromatic Hydrocarbon-Degrading Bacterium Strain Marinobacter nanhaiticus D15-8WT.</title>
        <authorList>
            <person name="Cui Z."/>
            <person name="Gao W."/>
            <person name="Li Q."/>
            <person name="Xu G."/>
            <person name="Zheng L."/>
        </authorList>
    </citation>
    <scope>NUCLEOTIDE SEQUENCE [LARGE SCALE GENOMIC DNA]</scope>
    <source>
        <strain evidence="1 2">D15-8W</strain>
    </source>
</reference>
<organism evidence="1 2">
    <name type="scientific">Marinobacter nanhaiticus D15-8W</name>
    <dbReference type="NCBI Taxonomy" id="626887"/>
    <lineage>
        <taxon>Bacteria</taxon>
        <taxon>Pseudomonadati</taxon>
        <taxon>Pseudomonadota</taxon>
        <taxon>Gammaproteobacteria</taxon>
        <taxon>Pseudomonadales</taxon>
        <taxon>Marinobacteraceae</taxon>
        <taxon>Marinobacter</taxon>
    </lineage>
</organism>
<dbReference type="STRING" id="626887.J057_01569"/>
<dbReference type="InterPro" id="IPR019657">
    <property type="entry name" value="ComFB"/>
</dbReference>
<evidence type="ECO:0000313" key="2">
    <source>
        <dbReference type="Proteomes" id="UP000013165"/>
    </source>
</evidence>
<dbReference type="HOGENOM" id="CLU_163439_0_0_6"/>
<name>N6X0X5_9GAMM</name>
<dbReference type="PATRIC" id="fig|626887.3.peg.295"/>
<dbReference type="EMBL" id="APLQ01000007">
    <property type="protein sequence ID" value="ENO17087.1"/>
    <property type="molecule type" value="Genomic_DNA"/>
</dbReference>